<comment type="caution">
    <text evidence="1">The sequence shown here is derived from an EMBL/GenBank/DDBJ whole genome shotgun (WGS) entry which is preliminary data.</text>
</comment>
<accession>A0A0F9WIA6</accession>
<dbReference type="OrthoDB" id="10651301at2759"/>
<dbReference type="Proteomes" id="UP000034350">
    <property type="component" value="Unassembled WGS sequence"/>
</dbReference>
<dbReference type="RefSeq" id="XP_024332057.1">
    <property type="nucleotide sequence ID" value="XM_024475532.1"/>
</dbReference>
<sequence length="158" mass="18805">MCEYEDNNTSILDDIPRLYDLVDKVRDPRQICVKLLKYHKGNIEVSKFLYYVMVTYDVDFPDFYDTTLHNITVDTLPKNIYFIKELLNKDISICIIQKYLDYIINLLLDISTLDLISVLDVLVDVYSKIKVLRRDYPQFRILEKSTTPVRERVKKIIN</sequence>
<evidence type="ECO:0000313" key="2">
    <source>
        <dbReference type="Proteomes" id="UP000034350"/>
    </source>
</evidence>
<dbReference type="GeneID" id="36320478"/>
<name>A0A0F9WIA6_9MICR</name>
<organism evidence="1 2">
    <name type="scientific">Vairimorpha ceranae</name>
    <dbReference type="NCBI Taxonomy" id="40302"/>
    <lineage>
        <taxon>Eukaryota</taxon>
        <taxon>Fungi</taxon>
        <taxon>Fungi incertae sedis</taxon>
        <taxon>Microsporidia</taxon>
        <taxon>Nosematidae</taxon>
        <taxon>Vairimorpha</taxon>
    </lineage>
</organism>
<dbReference type="EMBL" id="JPQZ01000004">
    <property type="protein sequence ID" value="KKO76315.1"/>
    <property type="molecule type" value="Genomic_DNA"/>
</dbReference>
<dbReference type="VEuPathDB" id="MicrosporidiaDB:NCER_101956"/>
<gene>
    <name evidence="1" type="ORF">AAJ76_400031435</name>
</gene>
<proteinExistence type="predicted"/>
<evidence type="ECO:0000313" key="1">
    <source>
        <dbReference type="EMBL" id="KKO76315.1"/>
    </source>
</evidence>
<dbReference type="AlphaFoldDB" id="A0A0F9WIA6"/>
<keyword evidence="2" id="KW-1185">Reference proteome</keyword>
<dbReference type="VEuPathDB" id="MicrosporidiaDB:G9O61_00g010510"/>
<protein>
    <submittedName>
        <fullName evidence="1">Uncharacterized protein</fullName>
    </submittedName>
</protein>
<dbReference type="VEuPathDB" id="MicrosporidiaDB:AAJ76_400031435"/>
<reference evidence="1 2" key="1">
    <citation type="journal article" date="2015" name="Environ. Microbiol.">
        <title>Genome analyses suggest the presence of polyploidy and recent human-driven expansions in eight global populations of the honeybee pathogen Nosema ceranae.</title>
        <authorList>
            <person name="Pelin A."/>
            <person name="Selman M."/>
            <person name="Aris-Brosou S."/>
            <person name="Farinelli L."/>
            <person name="Corradi N."/>
        </authorList>
    </citation>
    <scope>NUCLEOTIDE SEQUENCE [LARGE SCALE GENOMIC DNA]</scope>
    <source>
        <strain evidence="1 2">PA08 1199</strain>
    </source>
</reference>